<dbReference type="InterPro" id="IPR043472">
    <property type="entry name" value="Macro_dom-like"/>
</dbReference>
<feature type="domain" description="Microbial-type PARG catalytic" evidence="3">
    <location>
        <begin position="250"/>
        <end position="388"/>
    </location>
</feature>
<dbReference type="Proteomes" id="UP000696485">
    <property type="component" value="Unassembled WGS sequence"/>
</dbReference>
<evidence type="ECO:0000256" key="1">
    <source>
        <dbReference type="SAM" id="MobiDB-lite"/>
    </source>
</evidence>
<feature type="region of interest" description="Disordered" evidence="1">
    <location>
        <begin position="513"/>
        <end position="764"/>
    </location>
</feature>
<name>A0A9P5VGU5_9FUNG</name>
<feature type="compositionally biased region" description="Acidic residues" evidence="1">
    <location>
        <begin position="744"/>
        <end position="764"/>
    </location>
</feature>
<protein>
    <recommendedName>
        <fullName evidence="3">Microbial-type PARG catalytic domain-containing protein</fullName>
    </recommendedName>
</protein>
<evidence type="ECO:0000313" key="5">
    <source>
        <dbReference type="Proteomes" id="UP000696485"/>
    </source>
</evidence>
<dbReference type="Pfam" id="PF10021">
    <property type="entry name" value="PARG_cat_microb"/>
    <property type="match status" value="1"/>
</dbReference>
<evidence type="ECO:0000259" key="3">
    <source>
        <dbReference type="Pfam" id="PF10021"/>
    </source>
</evidence>
<feature type="compositionally biased region" description="Acidic residues" evidence="1">
    <location>
        <begin position="715"/>
        <end position="733"/>
    </location>
</feature>
<dbReference type="EMBL" id="JAAAUY010001427">
    <property type="protein sequence ID" value="KAF9322872.1"/>
    <property type="molecule type" value="Genomic_DNA"/>
</dbReference>
<keyword evidence="5" id="KW-1185">Reference proteome</keyword>
<evidence type="ECO:0000256" key="2">
    <source>
        <dbReference type="SAM" id="SignalP"/>
    </source>
</evidence>
<feature type="compositionally biased region" description="Acidic residues" evidence="1">
    <location>
        <begin position="577"/>
        <end position="618"/>
    </location>
</feature>
<feature type="compositionally biased region" description="Acidic residues" evidence="1">
    <location>
        <begin position="531"/>
        <end position="558"/>
    </location>
</feature>
<feature type="compositionally biased region" description="Low complexity" evidence="1">
    <location>
        <begin position="34"/>
        <end position="49"/>
    </location>
</feature>
<feature type="region of interest" description="Disordered" evidence="1">
    <location>
        <begin position="201"/>
        <end position="226"/>
    </location>
</feature>
<keyword evidence="2" id="KW-0732">Signal</keyword>
<evidence type="ECO:0000313" key="4">
    <source>
        <dbReference type="EMBL" id="KAF9322872.1"/>
    </source>
</evidence>
<accession>A0A9P5VGU5</accession>
<dbReference type="PANTHER" id="PTHR35596:SF1">
    <property type="entry name" value="MICROBIAL-TYPE PARG CATALYTIC DOMAIN-CONTAINING PROTEIN"/>
    <property type="match status" value="1"/>
</dbReference>
<feature type="compositionally biased region" description="Low complexity" evidence="1">
    <location>
        <begin position="201"/>
        <end position="214"/>
    </location>
</feature>
<feature type="region of interest" description="Disordered" evidence="1">
    <location>
        <begin position="34"/>
        <end position="54"/>
    </location>
</feature>
<organism evidence="4 5">
    <name type="scientific">Podila minutissima</name>
    <dbReference type="NCBI Taxonomy" id="64525"/>
    <lineage>
        <taxon>Eukaryota</taxon>
        <taxon>Fungi</taxon>
        <taxon>Fungi incertae sedis</taxon>
        <taxon>Mucoromycota</taxon>
        <taxon>Mortierellomycotina</taxon>
        <taxon>Mortierellomycetes</taxon>
        <taxon>Mortierellales</taxon>
        <taxon>Mortierellaceae</taxon>
        <taxon>Podila</taxon>
    </lineage>
</organism>
<feature type="chain" id="PRO_5040249114" description="Microbial-type PARG catalytic domain-containing protein" evidence="2">
    <location>
        <begin position="25"/>
        <end position="828"/>
    </location>
</feature>
<gene>
    <name evidence="4" type="ORF">BG006_001985</name>
</gene>
<dbReference type="Gene3D" id="3.40.220.10">
    <property type="entry name" value="Leucine Aminopeptidase, subunit E, domain 1"/>
    <property type="match status" value="1"/>
</dbReference>
<feature type="signal peptide" evidence="2">
    <location>
        <begin position="1"/>
        <end position="24"/>
    </location>
</feature>
<proteinExistence type="predicted"/>
<dbReference type="PANTHER" id="PTHR35596">
    <property type="entry name" value="DUF2263 DOMAIN-CONTAINING PROTEIN"/>
    <property type="match status" value="1"/>
</dbReference>
<dbReference type="AlphaFoldDB" id="A0A9P5VGU5"/>
<sequence>MTMPVRWSLVVLILLFLISLLTYARIARSSSSSYQRTRSSRSSSSSSPSNNLPFKKSSLTLHHLQEERTLRDRNARLQQDLEEDILQLELDCSSLIPSSSDASSDSSSSSLSKDELALQQADFEQELALETQRLIQKHRFDGTLLNESPSAFQRYLKRQLRRQRRLQSAYKETLQQQTSLSYNSQECIAWRAKKKLLSRLNNATDNKNSNSNKKYINKHKASSNRDTALSRFQQFHPDRQGLEADSVLASTLDALNQKRYMDNNGFVVELDPVKIVAGSRRASSYQNDDIHVLVLDMQWDPEVVVVVGNVLDETVKLRQEGYRPVMLNVGHDEVPGGDYHLDSAKDNEADLFRRTTLHQCLDQEPRRSRFYPLPEFGGIYCPNQAVFRHGLERDNEFMDRFEWISVVSVAPIPNLETREKDGGLGGVQFLDGEDDMLRRKILAAMKVGVSQGHDALVLPPHGTDAGQNPSEAIAAIYRSIIGRDFMGGRKRFQTYKKIVMVLDPEQAYKVVNETSNYRPARPPVTATPLPDFDEEEGGAEEEEEDNNDQDDEDEDMAEPEVGGESVEDGVLAKRSVDDEDVAESDAEEKEEEEEEEEFESENDGLNDQSVEEEGEFGEENTTTVTDKDSVEYNANRIVPGLYDDEDEETIDEDVTAEEDDEENDLVSDDEVSESDALVEEQNVEEDEGSMNEVDALDEDVNDPLLSPNNWHTADDNADQDDQDEGYDGSEGDISDQAQDHGDENDYENDDEDASQEEDEEEEEFVQIVETVRDVFERMLEPRSLLIIKNRARGLLDTDEADSKNRTLADVASPNPAVTAGVMPTATFA</sequence>
<dbReference type="InterPro" id="IPR019261">
    <property type="entry name" value="PARG_cat_microbial"/>
</dbReference>
<comment type="caution">
    <text evidence="4">The sequence shown here is derived from an EMBL/GenBank/DDBJ whole genome shotgun (WGS) entry which is preliminary data.</text>
</comment>
<feature type="compositionally biased region" description="Acidic residues" evidence="1">
    <location>
        <begin position="642"/>
        <end position="701"/>
    </location>
</feature>
<reference evidence="4" key="1">
    <citation type="journal article" date="2020" name="Fungal Divers.">
        <title>Resolving the Mortierellaceae phylogeny through synthesis of multi-gene phylogenetics and phylogenomics.</title>
        <authorList>
            <person name="Vandepol N."/>
            <person name="Liber J."/>
            <person name="Desiro A."/>
            <person name="Na H."/>
            <person name="Kennedy M."/>
            <person name="Barry K."/>
            <person name="Grigoriev I.V."/>
            <person name="Miller A.N."/>
            <person name="O'Donnell K."/>
            <person name="Stajich J.E."/>
            <person name="Bonito G."/>
        </authorList>
    </citation>
    <scope>NUCLEOTIDE SEQUENCE</scope>
    <source>
        <strain evidence="4">NVP1</strain>
    </source>
</reference>